<keyword evidence="4 7" id="KW-0574">Periplasm</keyword>
<dbReference type="PANTHER" id="PTHR35272:SF3">
    <property type="entry name" value="THIOL:DISULFIDE INTERCHANGE PROTEIN DSBC"/>
    <property type="match status" value="1"/>
</dbReference>
<evidence type="ECO:0000256" key="5">
    <source>
        <dbReference type="ARBA" id="ARBA00023157"/>
    </source>
</evidence>
<dbReference type="InterPro" id="IPR009094">
    <property type="entry name" value="DiS-bond_isomerase_DsbC/G_N_sf"/>
</dbReference>
<evidence type="ECO:0000256" key="7">
    <source>
        <dbReference type="RuleBase" id="RU364038"/>
    </source>
</evidence>
<evidence type="ECO:0000256" key="6">
    <source>
        <dbReference type="ARBA" id="ARBA00023284"/>
    </source>
</evidence>
<dbReference type="Pfam" id="PF13098">
    <property type="entry name" value="Thioredoxin_2"/>
    <property type="match status" value="1"/>
</dbReference>
<dbReference type="SUPFAM" id="SSF52833">
    <property type="entry name" value="Thioredoxin-like"/>
    <property type="match status" value="1"/>
</dbReference>
<proteinExistence type="inferred from homology"/>
<feature type="domain" description="Disulphide bond isomerase DsbC/G N-terminal" evidence="8">
    <location>
        <begin position="37"/>
        <end position="99"/>
    </location>
</feature>
<dbReference type="EMBL" id="AP023086">
    <property type="protein sequence ID" value="BCD97200.1"/>
    <property type="molecule type" value="Genomic_DNA"/>
</dbReference>
<keyword evidence="11" id="KW-1185">Reference proteome</keyword>
<gene>
    <name evidence="10" type="ORF">MARGE09_P1401</name>
</gene>
<dbReference type="Gene3D" id="3.40.30.10">
    <property type="entry name" value="Glutaredoxin"/>
    <property type="match status" value="1"/>
</dbReference>
<dbReference type="AlphaFoldDB" id="A0AAN2BJN9"/>
<feature type="chain" id="PRO_5042673511" description="Thiol:disulfide interchange protein" evidence="7">
    <location>
        <begin position="30"/>
        <end position="254"/>
    </location>
</feature>
<dbReference type="GO" id="GO:0016853">
    <property type="term" value="F:isomerase activity"/>
    <property type="evidence" value="ECO:0007669"/>
    <property type="project" value="UniProtKB-KW"/>
</dbReference>
<evidence type="ECO:0000256" key="1">
    <source>
        <dbReference type="ARBA" id="ARBA00004418"/>
    </source>
</evidence>
<reference evidence="10 11" key="1">
    <citation type="journal article" date="2022" name="IScience">
        <title>An ultrasensitive nanofiber-based assay for enzymatic hydrolysis and deep-sea microbial degradation of cellulose.</title>
        <authorList>
            <person name="Tsudome M."/>
            <person name="Tachioka M."/>
            <person name="Miyazaki M."/>
            <person name="Uchimura K."/>
            <person name="Tsuda M."/>
            <person name="Takaki Y."/>
            <person name="Deguchi S."/>
        </authorList>
    </citation>
    <scope>NUCLEOTIDE SEQUENCE [LARGE SCALE GENOMIC DNA]</scope>
    <source>
        <strain evidence="10 11">GE09</strain>
    </source>
</reference>
<dbReference type="PANTHER" id="PTHR35272">
    <property type="entry name" value="THIOL:DISULFIDE INTERCHANGE PROTEIN DSBC-RELATED"/>
    <property type="match status" value="1"/>
</dbReference>
<dbReference type="InterPro" id="IPR012336">
    <property type="entry name" value="Thioredoxin-like_fold"/>
</dbReference>
<dbReference type="InterPro" id="IPR018950">
    <property type="entry name" value="DiS-bond_isomerase_DsbC/G_N"/>
</dbReference>
<evidence type="ECO:0000313" key="11">
    <source>
        <dbReference type="Proteomes" id="UP001320119"/>
    </source>
</evidence>
<protein>
    <recommendedName>
        <fullName evidence="7">Thiol:disulfide interchange protein</fullName>
    </recommendedName>
</protein>
<comment type="similarity">
    <text evidence="2 7">Belongs to the thioredoxin family. DsbC subfamily.</text>
</comment>
<dbReference type="Pfam" id="PF10411">
    <property type="entry name" value="DsbC_N"/>
    <property type="match status" value="1"/>
</dbReference>
<name>A0AAN2BJN9_9GAMM</name>
<dbReference type="InterPro" id="IPR036249">
    <property type="entry name" value="Thioredoxin-like_sf"/>
</dbReference>
<comment type="function">
    <text evidence="7">Required for disulfide bond formation in some periplasmic proteins. Acts by transferring its disulfide bond to other proteins and is reduced in the process.</text>
</comment>
<keyword evidence="5" id="KW-1015">Disulfide bond</keyword>
<feature type="signal peptide" evidence="7">
    <location>
        <begin position="1"/>
        <end position="29"/>
    </location>
</feature>
<keyword evidence="3 7" id="KW-0732">Signal</keyword>
<evidence type="ECO:0000313" key="10">
    <source>
        <dbReference type="EMBL" id="BCD97200.1"/>
    </source>
</evidence>
<feature type="domain" description="Thioredoxin-like fold" evidence="9">
    <location>
        <begin position="126"/>
        <end position="249"/>
    </location>
</feature>
<evidence type="ECO:0000259" key="8">
    <source>
        <dbReference type="Pfam" id="PF10411"/>
    </source>
</evidence>
<keyword evidence="10" id="KW-0413">Isomerase</keyword>
<dbReference type="InterPro" id="IPR051470">
    <property type="entry name" value="Thiol:disulfide_interchange"/>
</dbReference>
<dbReference type="GO" id="GO:0042597">
    <property type="term" value="C:periplasmic space"/>
    <property type="evidence" value="ECO:0007669"/>
    <property type="project" value="UniProtKB-SubCell"/>
</dbReference>
<accession>A0AAN2BJN9</accession>
<dbReference type="SUPFAM" id="SSF54423">
    <property type="entry name" value="DsbC/DsbG N-terminal domain-like"/>
    <property type="match status" value="1"/>
</dbReference>
<evidence type="ECO:0000256" key="4">
    <source>
        <dbReference type="ARBA" id="ARBA00022764"/>
    </source>
</evidence>
<dbReference type="InterPro" id="IPR033954">
    <property type="entry name" value="DiS-bond_Isoase_DsbC/G"/>
</dbReference>
<organism evidence="10 11">
    <name type="scientific">Marinagarivorans cellulosilyticus</name>
    <dbReference type="NCBI Taxonomy" id="2721545"/>
    <lineage>
        <taxon>Bacteria</taxon>
        <taxon>Pseudomonadati</taxon>
        <taxon>Pseudomonadota</taxon>
        <taxon>Gammaproteobacteria</taxon>
        <taxon>Cellvibrionales</taxon>
        <taxon>Cellvibrionaceae</taxon>
        <taxon>Marinagarivorans</taxon>
    </lineage>
</organism>
<keyword evidence="6 7" id="KW-0676">Redox-active center</keyword>
<dbReference type="Proteomes" id="UP001320119">
    <property type="component" value="Chromosome"/>
</dbReference>
<comment type="subcellular location">
    <subcellularLocation>
        <location evidence="1 7">Periplasm</location>
    </subcellularLocation>
</comment>
<sequence length="254" mass="27281">MNMIKIKSRLISCVSIAALSVTYSVGVVADEALEKVKATIGAAWQAAKPGIVINGIEKTEMPGIYKVSVGPSSNIYSTADGANFIVGDLFRVQPNKITNVSEEARNGDRAKAVASVADKDMIIFPAKGERKARMYVFTDVDCYYCQKLHHNMAKMNELGIEVAYLGYPRAGIGSGSYKKVASAWCADDKQAAMTKLKNREEIPENVCAGNPIDAQYNLGREIGLSGTPALVLEDGELISGFLEPEALAGRLGLK</sequence>
<evidence type="ECO:0000259" key="9">
    <source>
        <dbReference type="Pfam" id="PF13098"/>
    </source>
</evidence>
<dbReference type="CDD" id="cd03020">
    <property type="entry name" value="DsbA_DsbC_DsbG"/>
    <property type="match status" value="1"/>
</dbReference>
<dbReference type="Gene3D" id="3.10.450.70">
    <property type="entry name" value="Disulphide bond isomerase, DsbC/G, N-terminal"/>
    <property type="match status" value="1"/>
</dbReference>
<dbReference type="KEGG" id="marq:MARGE09_P1401"/>
<evidence type="ECO:0000256" key="3">
    <source>
        <dbReference type="ARBA" id="ARBA00022729"/>
    </source>
</evidence>
<evidence type="ECO:0000256" key="2">
    <source>
        <dbReference type="ARBA" id="ARBA00009813"/>
    </source>
</evidence>